<organism evidence="8">
    <name type="scientific">marine metagenome</name>
    <dbReference type="NCBI Taxonomy" id="408172"/>
    <lineage>
        <taxon>unclassified sequences</taxon>
        <taxon>metagenomes</taxon>
        <taxon>ecological metagenomes</taxon>
    </lineage>
</organism>
<dbReference type="NCBIfam" id="TIGR00215">
    <property type="entry name" value="lpxB"/>
    <property type="match status" value="1"/>
</dbReference>
<evidence type="ECO:0000256" key="2">
    <source>
        <dbReference type="ARBA" id="ARBA00022516"/>
    </source>
</evidence>
<dbReference type="GO" id="GO:0009245">
    <property type="term" value="P:lipid A biosynthetic process"/>
    <property type="evidence" value="ECO:0007669"/>
    <property type="project" value="UniProtKB-KW"/>
</dbReference>
<dbReference type="PANTHER" id="PTHR30372:SF4">
    <property type="entry name" value="LIPID-A-DISACCHARIDE SYNTHASE, MITOCHONDRIAL-RELATED"/>
    <property type="match status" value="1"/>
</dbReference>
<dbReference type="AlphaFoldDB" id="A0A381VUD1"/>
<evidence type="ECO:0000256" key="1">
    <source>
        <dbReference type="ARBA" id="ARBA00012687"/>
    </source>
</evidence>
<accession>A0A381VUD1</accession>
<dbReference type="GO" id="GO:0005543">
    <property type="term" value="F:phospholipid binding"/>
    <property type="evidence" value="ECO:0007669"/>
    <property type="project" value="TreeGrafter"/>
</dbReference>
<evidence type="ECO:0000256" key="7">
    <source>
        <dbReference type="ARBA" id="ARBA00048975"/>
    </source>
</evidence>
<reference evidence="8" key="1">
    <citation type="submission" date="2018-05" db="EMBL/GenBank/DDBJ databases">
        <authorList>
            <person name="Lanie J.A."/>
            <person name="Ng W.-L."/>
            <person name="Kazmierczak K.M."/>
            <person name="Andrzejewski T.M."/>
            <person name="Davidsen T.M."/>
            <person name="Wayne K.J."/>
            <person name="Tettelin H."/>
            <person name="Glass J.I."/>
            <person name="Rusch D."/>
            <person name="Podicherti R."/>
            <person name="Tsui H.-C.T."/>
            <person name="Winkler M.E."/>
        </authorList>
    </citation>
    <scope>NUCLEOTIDE SEQUENCE</scope>
</reference>
<sequence length="320" mass="36599">MNQRAKKYFVVAGDPSGDIHGGKLISAIQNIEPDSSFVGHGGDLMKESGMRILRHTNDLAIMGFVEVVRHLPRLIKIMRETIEAISRLKPDRVILIDYPGFNLHLAKNIHRLGIPITYFILPQAWAWRKKRIESMKKFLDQSISIFPFEQTWYESQGLPTHYIGHPFVERDHIGESSKEYHHRHNLNDKYPILVLLPGSRQQEIKRHWPIFLKFVNILKTIIPNLQIVVGKAPNTTLSPIPNDFKIDNNARKAMMIGTAALVSSGTATLECAVENIPLIVCYKLSSFSWWLTRKMVNVKYASMVNLIGNEKIVPEYLQKA</sequence>
<dbReference type="Pfam" id="PF02684">
    <property type="entry name" value="LpxB"/>
    <property type="match status" value="1"/>
</dbReference>
<evidence type="ECO:0000256" key="3">
    <source>
        <dbReference type="ARBA" id="ARBA00022556"/>
    </source>
</evidence>
<evidence type="ECO:0000256" key="5">
    <source>
        <dbReference type="ARBA" id="ARBA00022679"/>
    </source>
</evidence>
<dbReference type="GO" id="GO:0008915">
    <property type="term" value="F:lipid-A-disaccharide synthase activity"/>
    <property type="evidence" value="ECO:0007669"/>
    <property type="project" value="UniProtKB-EC"/>
</dbReference>
<evidence type="ECO:0000256" key="4">
    <source>
        <dbReference type="ARBA" id="ARBA00022676"/>
    </source>
</evidence>
<dbReference type="EC" id="2.4.1.182" evidence="1"/>
<dbReference type="GO" id="GO:0016020">
    <property type="term" value="C:membrane"/>
    <property type="evidence" value="ECO:0007669"/>
    <property type="project" value="GOC"/>
</dbReference>
<evidence type="ECO:0000256" key="6">
    <source>
        <dbReference type="ARBA" id="ARBA00023098"/>
    </source>
</evidence>
<keyword evidence="3" id="KW-0441">Lipid A biosynthesis</keyword>
<name>A0A381VUD1_9ZZZZ</name>
<dbReference type="PANTHER" id="PTHR30372">
    <property type="entry name" value="LIPID-A-DISACCHARIDE SYNTHASE"/>
    <property type="match status" value="1"/>
</dbReference>
<keyword evidence="2" id="KW-0444">Lipid biosynthesis</keyword>
<proteinExistence type="predicted"/>
<gene>
    <name evidence="8" type="ORF">METZ01_LOCUS96081</name>
</gene>
<dbReference type="SUPFAM" id="SSF53756">
    <property type="entry name" value="UDP-Glycosyltransferase/glycogen phosphorylase"/>
    <property type="match status" value="1"/>
</dbReference>
<comment type="catalytic activity">
    <reaction evidence="7">
        <text>a lipid X + a UDP-2-N,3-O-bis[(3R)-3-hydroxyacyl]-alpha-D-glucosamine = a lipid A disaccharide + UDP + H(+)</text>
        <dbReference type="Rhea" id="RHEA:67828"/>
        <dbReference type="ChEBI" id="CHEBI:15378"/>
        <dbReference type="ChEBI" id="CHEBI:58223"/>
        <dbReference type="ChEBI" id="CHEBI:137748"/>
        <dbReference type="ChEBI" id="CHEBI:176338"/>
        <dbReference type="ChEBI" id="CHEBI:176343"/>
        <dbReference type="EC" id="2.4.1.182"/>
    </reaction>
</comment>
<evidence type="ECO:0000313" key="8">
    <source>
        <dbReference type="EMBL" id="SVA43227.1"/>
    </source>
</evidence>
<protein>
    <recommendedName>
        <fullName evidence="1">lipid-A-disaccharide synthase</fullName>
        <ecNumber evidence="1">2.4.1.182</ecNumber>
    </recommendedName>
</protein>
<keyword evidence="4" id="KW-0328">Glycosyltransferase</keyword>
<keyword evidence="6" id="KW-0443">Lipid metabolism</keyword>
<dbReference type="InterPro" id="IPR003835">
    <property type="entry name" value="Glyco_trans_19"/>
</dbReference>
<dbReference type="EMBL" id="UINC01009649">
    <property type="protein sequence ID" value="SVA43227.1"/>
    <property type="molecule type" value="Genomic_DNA"/>
</dbReference>
<keyword evidence="5" id="KW-0808">Transferase</keyword>
<feature type="non-terminal residue" evidence="8">
    <location>
        <position position="320"/>
    </location>
</feature>